<protein>
    <submittedName>
        <fullName evidence="1">Uncharacterized protein</fullName>
    </submittedName>
</protein>
<accession>A0AAD9HPP0</accession>
<proteinExistence type="predicted"/>
<dbReference type="Gene3D" id="3.30.70.100">
    <property type="match status" value="1"/>
</dbReference>
<organism evidence="1 2">
    <name type="scientific">Colletotrichum zoysiae</name>
    <dbReference type="NCBI Taxonomy" id="1216348"/>
    <lineage>
        <taxon>Eukaryota</taxon>
        <taxon>Fungi</taxon>
        <taxon>Dikarya</taxon>
        <taxon>Ascomycota</taxon>
        <taxon>Pezizomycotina</taxon>
        <taxon>Sordariomycetes</taxon>
        <taxon>Hypocreomycetidae</taxon>
        <taxon>Glomerellales</taxon>
        <taxon>Glomerellaceae</taxon>
        <taxon>Colletotrichum</taxon>
        <taxon>Colletotrichum graminicola species complex</taxon>
    </lineage>
</organism>
<evidence type="ECO:0000313" key="1">
    <source>
        <dbReference type="EMBL" id="KAK2033035.1"/>
    </source>
</evidence>
<sequence>MAVTEIGCCGIKPGLKIMDESTPEGKLYMGVFRTLNTLPGGPLRIYLGVDLDEPSKVYGFFDWISVDHHEKFAKTFEKDVQTDFEKVLTNGEYTKHITPTPSLQEALKSSVTDVFLVYYPSDISSEERSTATTGLQNILEERFGQHADVNAVSYGWGVEDDFPVCRKDGGKVGSVFSAFVGWHSLETNMNFREAGAHTAAQERIRGLDGVVALKTMRVSCAVLERNVE</sequence>
<reference evidence="1" key="1">
    <citation type="submission" date="2021-06" db="EMBL/GenBank/DDBJ databases">
        <title>Comparative genomics, transcriptomics and evolutionary studies reveal genomic signatures of adaptation to plant cell wall in hemibiotrophic fungi.</title>
        <authorList>
            <consortium name="DOE Joint Genome Institute"/>
            <person name="Baroncelli R."/>
            <person name="Diaz J.F."/>
            <person name="Benocci T."/>
            <person name="Peng M."/>
            <person name="Battaglia E."/>
            <person name="Haridas S."/>
            <person name="Andreopoulos W."/>
            <person name="Labutti K."/>
            <person name="Pangilinan J."/>
            <person name="Floch G.L."/>
            <person name="Makela M.R."/>
            <person name="Henrissat B."/>
            <person name="Grigoriev I.V."/>
            <person name="Crouch J.A."/>
            <person name="De Vries R.P."/>
            <person name="Sukno S.A."/>
            <person name="Thon M.R."/>
        </authorList>
    </citation>
    <scope>NUCLEOTIDE SEQUENCE</scope>
    <source>
        <strain evidence="1">MAFF235873</strain>
    </source>
</reference>
<name>A0AAD9HPP0_9PEZI</name>
<dbReference type="AlphaFoldDB" id="A0AAD9HPP0"/>
<dbReference type="EMBL" id="MU842825">
    <property type="protein sequence ID" value="KAK2033035.1"/>
    <property type="molecule type" value="Genomic_DNA"/>
</dbReference>
<evidence type="ECO:0000313" key="2">
    <source>
        <dbReference type="Proteomes" id="UP001232148"/>
    </source>
</evidence>
<gene>
    <name evidence="1" type="ORF">LX32DRAFT_635675</name>
</gene>
<dbReference type="Proteomes" id="UP001232148">
    <property type="component" value="Unassembled WGS sequence"/>
</dbReference>
<comment type="caution">
    <text evidence="1">The sequence shown here is derived from an EMBL/GenBank/DDBJ whole genome shotgun (WGS) entry which is preliminary data.</text>
</comment>
<keyword evidence="2" id="KW-1185">Reference proteome</keyword>